<comment type="caution">
    <text evidence="2">The sequence shown here is derived from an EMBL/GenBank/DDBJ whole genome shotgun (WGS) entry which is preliminary data.</text>
</comment>
<evidence type="ECO:0000259" key="1">
    <source>
        <dbReference type="PROSITE" id="PS50820"/>
    </source>
</evidence>
<dbReference type="SMART" id="SM00603">
    <property type="entry name" value="LCCL"/>
    <property type="match status" value="1"/>
</dbReference>
<evidence type="ECO:0000313" key="3">
    <source>
        <dbReference type="Proteomes" id="UP000634522"/>
    </source>
</evidence>
<dbReference type="EMBL" id="WTVS01000159">
    <property type="protein sequence ID" value="NMG01206.1"/>
    <property type="molecule type" value="Genomic_DNA"/>
</dbReference>
<dbReference type="RefSeq" id="WP_211165301.1">
    <property type="nucleotide sequence ID" value="NZ_WTVS01000159.1"/>
</dbReference>
<accession>A0ABX1NPJ5</accession>
<evidence type="ECO:0000313" key="2">
    <source>
        <dbReference type="EMBL" id="NMG01206.1"/>
    </source>
</evidence>
<gene>
    <name evidence="2" type="ORF">GPA27_27970</name>
</gene>
<protein>
    <recommendedName>
        <fullName evidence="1">LCCL domain-containing protein</fullName>
    </recommendedName>
</protein>
<feature type="non-terminal residue" evidence="2">
    <location>
        <position position="1"/>
    </location>
</feature>
<keyword evidence="3" id="KW-1185">Reference proteome</keyword>
<dbReference type="InterPro" id="IPR004043">
    <property type="entry name" value="LCCL"/>
</dbReference>
<dbReference type="PANTHER" id="PTHR31331">
    <property type="entry name" value="LCCL DOMAIN PROTEIN (AFU_ORTHOLOGUE AFUA_5G08630)"/>
    <property type="match status" value="1"/>
</dbReference>
<dbReference type="InterPro" id="IPR051957">
    <property type="entry name" value="CRISP-LCCL_domain"/>
</dbReference>
<sequence length="95" mass="10114">PGPCPQSLVVNLELPTPFTCTCSEQDAHNGAVWGTDTYTADSDLCRAAVHAGTIPRRGGTLTVEYRPGLALYVGSQRNGVASHDFGAYSSSIRFR</sequence>
<dbReference type="Pfam" id="PF03815">
    <property type="entry name" value="LCCL"/>
    <property type="match status" value="1"/>
</dbReference>
<dbReference type="Gene3D" id="2.170.130.20">
    <property type="entry name" value="LCCL-like domain"/>
    <property type="match status" value="1"/>
</dbReference>
<dbReference type="PANTHER" id="PTHR31331:SF1">
    <property type="entry name" value="CYSTEINE RICH SECRETORY PROTEIN LCCL DOMAIN CONTAINING 2"/>
    <property type="match status" value="1"/>
</dbReference>
<reference evidence="2 3" key="1">
    <citation type="submission" date="2019-12" db="EMBL/GenBank/DDBJ databases">
        <title>Comparative genomics gives insights into the taxonomy of the Azoarcus-Aromatoleum group and reveals separate origins of nif in the plant-associated Azoarcus and non-plant-associated Aromatoleum sub-groups.</title>
        <authorList>
            <person name="Lafos M."/>
            <person name="Maluk M."/>
            <person name="Batista M."/>
            <person name="Junghare M."/>
            <person name="Carmona M."/>
            <person name="Faoro H."/>
            <person name="Cruz L.M."/>
            <person name="Battistoni F."/>
            <person name="De Souza E."/>
            <person name="Pedrosa F."/>
            <person name="Chen W.-M."/>
            <person name="Poole P.S."/>
            <person name="Dixon R.A."/>
            <person name="James E.K."/>
        </authorList>
    </citation>
    <scope>NUCLEOTIDE SEQUENCE [LARGE SCALE GENOMIC DNA]</scope>
    <source>
        <strain evidence="2 3">T</strain>
    </source>
</reference>
<feature type="domain" description="LCCL" evidence="1">
    <location>
        <begin position="32"/>
        <end position="92"/>
    </location>
</feature>
<dbReference type="Proteomes" id="UP000634522">
    <property type="component" value="Unassembled WGS sequence"/>
</dbReference>
<dbReference type="PROSITE" id="PS50820">
    <property type="entry name" value="LCCL"/>
    <property type="match status" value="1"/>
</dbReference>
<name>A0ABX1NPJ5_9RHOO</name>
<dbReference type="SUPFAM" id="SSF69848">
    <property type="entry name" value="LCCL domain"/>
    <property type="match status" value="1"/>
</dbReference>
<organism evidence="2 3">
    <name type="scientific">Aromatoleum toluolicum</name>
    <dbReference type="NCBI Taxonomy" id="90060"/>
    <lineage>
        <taxon>Bacteria</taxon>
        <taxon>Pseudomonadati</taxon>
        <taxon>Pseudomonadota</taxon>
        <taxon>Betaproteobacteria</taxon>
        <taxon>Rhodocyclales</taxon>
        <taxon>Rhodocyclaceae</taxon>
        <taxon>Aromatoleum</taxon>
    </lineage>
</organism>
<proteinExistence type="predicted"/>
<dbReference type="InterPro" id="IPR036609">
    <property type="entry name" value="LCCL_sf"/>
</dbReference>